<gene>
    <name evidence="2" type="ordered locus">Namu_4905</name>
</gene>
<organism evidence="2 3">
    <name type="scientific">Nakamurella multipartita (strain ATCC 700099 / DSM 44233 / CIP 104796 / JCM 9543 / NBRC 105858 / Y-104)</name>
    <name type="common">Microsphaera multipartita</name>
    <dbReference type="NCBI Taxonomy" id="479431"/>
    <lineage>
        <taxon>Bacteria</taxon>
        <taxon>Bacillati</taxon>
        <taxon>Actinomycetota</taxon>
        <taxon>Actinomycetes</taxon>
        <taxon>Nakamurellales</taxon>
        <taxon>Nakamurellaceae</taxon>
        <taxon>Nakamurella</taxon>
    </lineage>
</organism>
<evidence type="ECO:0000256" key="1">
    <source>
        <dbReference type="SAM" id="MobiDB-lite"/>
    </source>
</evidence>
<proteinExistence type="predicted"/>
<dbReference type="EMBL" id="CP001737">
    <property type="protein sequence ID" value="ACV81179.1"/>
    <property type="molecule type" value="Genomic_DNA"/>
</dbReference>
<evidence type="ECO:0000313" key="2">
    <source>
        <dbReference type="EMBL" id="ACV81179.1"/>
    </source>
</evidence>
<feature type="region of interest" description="Disordered" evidence="1">
    <location>
        <begin position="791"/>
        <end position="810"/>
    </location>
</feature>
<dbReference type="HOGENOM" id="CLU_322584_0_0_11"/>
<dbReference type="InterPro" id="IPR029058">
    <property type="entry name" value="AB_hydrolase_fold"/>
</dbReference>
<protein>
    <submittedName>
        <fullName evidence="2">Uncharacterized protein</fullName>
    </submittedName>
</protein>
<dbReference type="OrthoDB" id="9799970at2"/>
<dbReference type="SUPFAM" id="SSF53474">
    <property type="entry name" value="alpha/beta-Hydrolases"/>
    <property type="match status" value="1"/>
</dbReference>
<dbReference type="AlphaFoldDB" id="C8X9X9"/>
<reference evidence="2 3" key="2">
    <citation type="journal article" date="2010" name="Stand. Genomic Sci.">
        <title>Complete genome sequence of Nakamurella multipartita type strain (Y-104).</title>
        <authorList>
            <person name="Tice H."/>
            <person name="Mayilraj S."/>
            <person name="Sims D."/>
            <person name="Lapidus A."/>
            <person name="Nolan M."/>
            <person name="Lucas S."/>
            <person name="Glavina Del Rio T."/>
            <person name="Copeland A."/>
            <person name="Cheng J.F."/>
            <person name="Meincke L."/>
            <person name="Bruce D."/>
            <person name="Goodwin L."/>
            <person name="Pitluck S."/>
            <person name="Ivanova N."/>
            <person name="Mavromatis K."/>
            <person name="Ovchinnikova G."/>
            <person name="Pati A."/>
            <person name="Chen A."/>
            <person name="Palaniappan K."/>
            <person name="Land M."/>
            <person name="Hauser L."/>
            <person name="Chang Y.J."/>
            <person name="Jeffries C.D."/>
            <person name="Detter J.C."/>
            <person name="Brettin T."/>
            <person name="Rohde M."/>
            <person name="Goker M."/>
            <person name="Bristow J."/>
            <person name="Eisen J.A."/>
            <person name="Markowitz V."/>
            <person name="Hugenholtz P."/>
            <person name="Kyrpides N.C."/>
            <person name="Klenk H.P."/>
            <person name="Chen F."/>
        </authorList>
    </citation>
    <scope>NUCLEOTIDE SEQUENCE [LARGE SCALE GENOMIC DNA]</scope>
    <source>
        <strain evidence="3">ATCC 700099 / DSM 44233 / CIP 104796 / JCM 9543 / NBRC 105858 / Y-104</strain>
    </source>
</reference>
<accession>C8X9X9</accession>
<dbReference type="InParanoid" id="C8X9X9"/>
<dbReference type="KEGG" id="nml:Namu_4905"/>
<reference evidence="3" key="1">
    <citation type="submission" date="2009-09" db="EMBL/GenBank/DDBJ databases">
        <title>The complete genome of Nakamurella multipartita DSM 44233.</title>
        <authorList>
            <consortium name="US DOE Joint Genome Institute (JGI-PGF)"/>
            <person name="Lucas S."/>
            <person name="Copeland A."/>
            <person name="Lapidus A."/>
            <person name="Glavina del Rio T."/>
            <person name="Dalin E."/>
            <person name="Tice H."/>
            <person name="Bruce D."/>
            <person name="Goodwin L."/>
            <person name="Pitluck S."/>
            <person name="Kyrpides N."/>
            <person name="Mavromatis K."/>
            <person name="Ivanova N."/>
            <person name="Ovchinnikova G."/>
            <person name="Sims D."/>
            <person name="Meincke L."/>
            <person name="Brettin T."/>
            <person name="Detter J.C."/>
            <person name="Han C."/>
            <person name="Larimer F."/>
            <person name="Land M."/>
            <person name="Hauser L."/>
            <person name="Markowitz V."/>
            <person name="Cheng J.-F."/>
            <person name="Hugenholtz P."/>
            <person name="Woyke T."/>
            <person name="Wu D."/>
            <person name="Klenk H.-P."/>
            <person name="Eisen J.A."/>
        </authorList>
    </citation>
    <scope>NUCLEOTIDE SEQUENCE [LARGE SCALE GENOMIC DNA]</scope>
    <source>
        <strain evidence="3">ATCC 700099 / DSM 44233 / CIP 104796 / JCM 9543 / NBRC 105858 / Y-104</strain>
    </source>
</reference>
<dbReference type="RefSeq" id="WP_015749988.1">
    <property type="nucleotide sequence ID" value="NC_013235.1"/>
</dbReference>
<dbReference type="Proteomes" id="UP000002218">
    <property type="component" value="Chromosome"/>
</dbReference>
<name>C8X9X9_NAKMY</name>
<sequence length="897" mass="93437">MSRLHHPVTRGPERNATGEPAPARTPGPPHRVLALQRTVGNRATVSVMRVGGWDDALPGSGNKAESTTTDAATANAVRRIPVTGIPGAATDRAIVYLPASLPPGGGPIDVLLHLHGHPAGGPGGYLGGKSDTDGAQADDIDEYRIGAQLAAAGRPMVAILPQGVGKSDFGAGSARAFDADSYIRSTFDRLGALGAWTAKTAPTPGPVVLSGHSGADNPISTMLSGPLGPKKLQALFLFDTMYPGAGFVEKIWAYVKDRLDGELADLTAIREGGAEQDADAARGEAGPRAASSAAVLEAMLDYVTRQGFRLFNVHGGSTYKPQSEQLDQNITTWFHQRQVRQLVGGPGAPVHDAWRGNLEIFRSADRAKGVHMRILRYGDHLKRAVDLLPQRVAVDATPVRPVTVSRVPDKPAEQAPAKTPDQLIAEATDRIHTSLLAAAAPFVGTANAADIPGMLTMQLIAGAKDPRKRLKAGNPMLPLYDALWSPAVVADLATVDDPVADKAAKKRPKKAEERRRAILAGLLTALLPSAASGAAVTAPAKPLDRAAELATEKSLVSSTVLGLTTDKSWEKVRIAVIVKFGGLVDGPRVAIERANAYYGSLVTPTFAGYSGSTVVHPHLQAALVRADAHLTKHLALLPKDEKDAITAAVKKMWSTVIRPNQNARHKLSDHSFGWAIDLDAARNPNIGKGAGLAAVAAVTGTNPRSASTAGKSADQVQTVATDLRRVSREYVAAMSSDTTIAPVLLRLANDGRSAAKLPALATGVGASLVAAVKQGKAADRATALREAVWPEGKDLPATSPGKGKKPVKPAPPAGLAAAIEILQTVGTAYRTSFGKKGARVAAKTEGTAGSVAAHGFVNLPPALVAALTGSDAGGLTWLGTANQDFMHFELAKEPALY</sequence>
<feature type="region of interest" description="Disordered" evidence="1">
    <location>
        <begin position="1"/>
        <end position="29"/>
    </location>
</feature>
<evidence type="ECO:0000313" key="3">
    <source>
        <dbReference type="Proteomes" id="UP000002218"/>
    </source>
</evidence>
<keyword evidence="3" id="KW-1185">Reference proteome</keyword>